<accession>A0ABV7FDB6</accession>
<comment type="caution">
    <text evidence="2">The sequence shown here is derived from an EMBL/GenBank/DDBJ whole genome shotgun (WGS) entry which is preliminary data.</text>
</comment>
<name>A0ABV7FDB6_9GAMM</name>
<evidence type="ECO:0000313" key="3">
    <source>
        <dbReference type="Proteomes" id="UP001595555"/>
    </source>
</evidence>
<dbReference type="Proteomes" id="UP001595555">
    <property type="component" value="Unassembled WGS sequence"/>
</dbReference>
<keyword evidence="1" id="KW-0812">Transmembrane</keyword>
<dbReference type="RefSeq" id="WP_378116135.1">
    <property type="nucleotide sequence ID" value="NZ_JBHRTF010000002.1"/>
</dbReference>
<dbReference type="EMBL" id="JBHRTF010000002">
    <property type="protein sequence ID" value="MFC3114620.1"/>
    <property type="molecule type" value="Genomic_DNA"/>
</dbReference>
<keyword evidence="1" id="KW-0472">Membrane</keyword>
<feature type="transmembrane region" description="Helical" evidence="1">
    <location>
        <begin position="109"/>
        <end position="127"/>
    </location>
</feature>
<sequence length="133" mass="14413">MTHQHYFLAFFIALRRFGVFAVFSFIALSSTSVYAVYADCSHGTQQDSKVDCFSMPQLELLTANGASFAAEVATTSGIAEAETSAKPASPYPGFYVIQPHQAGGYDTESLPLMLLLAVLLAVLLVRARKLNNK</sequence>
<protein>
    <recommendedName>
        <fullName evidence="4">IPTL-CTERM protein sorting domain-containing protein</fullName>
    </recommendedName>
</protein>
<evidence type="ECO:0000256" key="1">
    <source>
        <dbReference type="SAM" id="Phobius"/>
    </source>
</evidence>
<evidence type="ECO:0008006" key="4">
    <source>
        <dbReference type="Google" id="ProtNLM"/>
    </source>
</evidence>
<evidence type="ECO:0000313" key="2">
    <source>
        <dbReference type="EMBL" id="MFC3114620.1"/>
    </source>
</evidence>
<feature type="transmembrane region" description="Helical" evidence="1">
    <location>
        <begin position="7"/>
        <end position="28"/>
    </location>
</feature>
<proteinExistence type="predicted"/>
<keyword evidence="1" id="KW-1133">Transmembrane helix</keyword>
<reference evidence="3" key="1">
    <citation type="journal article" date="2019" name="Int. J. Syst. Evol. Microbiol.">
        <title>The Global Catalogue of Microorganisms (GCM) 10K type strain sequencing project: providing services to taxonomists for standard genome sequencing and annotation.</title>
        <authorList>
            <consortium name="The Broad Institute Genomics Platform"/>
            <consortium name="The Broad Institute Genome Sequencing Center for Infectious Disease"/>
            <person name="Wu L."/>
            <person name="Ma J."/>
        </authorList>
    </citation>
    <scope>NUCLEOTIDE SEQUENCE [LARGE SCALE GENOMIC DNA]</scope>
    <source>
        <strain evidence="3">KCTC 52237</strain>
    </source>
</reference>
<organism evidence="2 3">
    <name type="scientific">Cellvibrio fontiphilus</name>
    <dbReference type="NCBI Taxonomy" id="1815559"/>
    <lineage>
        <taxon>Bacteria</taxon>
        <taxon>Pseudomonadati</taxon>
        <taxon>Pseudomonadota</taxon>
        <taxon>Gammaproteobacteria</taxon>
        <taxon>Cellvibrionales</taxon>
        <taxon>Cellvibrionaceae</taxon>
        <taxon>Cellvibrio</taxon>
    </lineage>
</organism>
<keyword evidence="3" id="KW-1185">Reference proteome</keyword>
<gene>
    <name evidence="2" type="ORF">ACFODX_03560</name>
</gene>